<comment type="caution">
    <text evidence="1">The sequence shown here is derived from an EMBL/GenBank/DDBJ whole genome shotgun (WGS) entry which is preliminary data.</text>
</comment>
<reference evidence="1 2" key="1">
    <citation type="submission" date="2018-11" db="EMBL/GenBank/DDBJ databases">
        <title>Sequencing the genomes of 1000 actinobacteria strains.</title>
        <authorList>
            <person name="Klenk H.-P."/>
        </authorList>
    </citation>
    <scope>NUCLEOTIDE SEQUENCE [LARGE SCALE GENOMIC DNA]</scope>
    <source>
        <strain evidence="1 2">DSM 44231</strain>
    </source>
</reference>
<evidence type="ECO:0000313" key="1">
    <source>
        <dbReference type="EMBL" id="ROP38735.1"/>
    </source>
</evidence>
<keyword evidence="2" id="KW-1185">Reference proteome</keyword>
<protein>
    <submittedName>
        <fullName evidence="1">Uncharacterized protein</fullName>
    </submittedName>
</protein>
<accession>A0A3N1H874</accession>
<dbReference type="AlphaFoldDB" id="A0A3N1H874"/>
<name>A0A3N1H874_9PSEU</name>
<proteinExistence type="predicted"/>
<dbReference type="RefSeq" id="WP_170185147.1">
    <property type="nucleotide sequence ID" value="NZ_RJKM01000001.1"/>
</dbReference>
<evidence type="ECO:0000313" key="2">
    <source>
        <dbReference type="Proteomes" id="UP000268727"/>
    </source>
</evidence>
<gene>
    <name evidence="1" type="ORF">EDD40_4099</name>
</gene>
<dbReference type="EMBL" id="RJKM01000001">
    <property type="protein sequence ID" value="ROP38735.1"/>
    <property type="molecule type" value="Genomic_DNA"/>
</dbReference>
<dbReference type="Proteomes" id="UP000268727">
    <property type="component" value="Unassembled WGS sequence"/>
</dbReference>
<organism evidence="1 2">
    <name type="scientific">Saccharothrix texasensis</name>
    <dbReference type="NCBI Taxonomy" id="103734"/>
    <lineage>
        <taxon>Bacteria</taxon>
        <taxon>Bacillati</taxon>
        <taxon>Actinomycetota</taxon>
        <taxon>Actinomycetes</taxon>
        <taxon>Pseudonocardiales</taxon>
        <taxon>Pseudonocardiaceae</taxon>
        <taxon>Saccharothrix</taxon>
    </lineage>
</organism>
<sequence>MADTDVFRTFCHISEYGETGYEHLHRMIATSAPLVLWSPSSRLLESPRCRVTDADFVRHVEQGRIRIVGREPWLLDRSFRDGHQWSGAGWRTEVDDAVRSIARDDASRPLAERRVVVAPDEQGSVRATEHVELHPEVVDTLHAALTGPTSGSFPVGVVEHAGRFRDSPRDLATDVLRHAYNHLDALTLSGGEAPFYLSPRESRFHDLLSTLHGDAPRATPDLPDQALLTDLTEQVLDLLGRLEAAGRAPLTGFAEGEGRDLLARWLSGVCATVRSGAATEGVLLRTLQADFDAGRLRNDWRDLVRGPDGVLTGGGLGLVAAEAMAQQVDVFVGLGMATGAISVARGLLQHLGHVAAPYENASQWPFLYAFGKRASGRRRAALAQVLDLLA</sequence>